<feature type="signal peptide" evidence="1">
    <location>
        <begin position="1"/>
        <end position="19"/>
    </location>
</feature>
<evidence type="ECO:0000313" key="4">
    <source>
        <dbReference type="Proteomes" id="UP000593875"/>
    </source>
</evidence>
<dbReference type="RefSeq" id="WP_193688309.1">
    <property type="nucleotide sequence ID" value="NZ_CP062941.1"/>
</dbReference>
<dbReference type="InterPro" id="IPR025493">
    <property type="entry name" value="DUF4384"/>
</dbReference>
<dbReference type="KEGG" id="mlir:LPB04_08765"/>
<evidence type="ECO:0000259" key="2">
    <source>
        <dbReference type="Pfam" id="PF14326"/>
    </source>
</evidence>
<proteinExistence type="predicted"/>
<dbReference type="EMBL" id="CP062941">
    <property type="protein sequence ID" value="QOL51334.1"/>
    <property type="molecule type" value="Genomic_DNA"/>
</dbReference>
<organism evidence="3 4">
    <name type="scientific">Massilia litorea</name>
    <dbReference type="NCBI Taxonomy" id="2769491"/>
    <lineage>
        <taxon>Bacteria</taxon>
        <taxon>Pseudomonadati</taxon>
        <taxon>Pseudomonadota</taxon>
        <taxon>Betaproteobacteria</taxon>
        <taxon>Burkholderiales</taxon>
        <taxon>Oxalobacteraceae</taxon>
        <taxon>Telluria group</taxon>
        <taxon>Massilia</taxon>
    </lineage>
</organism>
<feature type="chain" id="PRO_5032743139" evidence="1">
    <location>
        <begin position="20"/>
        <end position="282"/>
    </location>
</feature>
<evidence type="ECO:0000313" key="3">
    <source>
        <dbReference type="EMBL" id="QOL51334.1"/>
    </source>
</evidence>
<evidence type="ECO:0000256" key="1">
    <source>
        <dbReference type="SAM" id="SignalP"/>
    </source>
</evidence>
<keyword evidence="1" id="KW-0732">Signal</keyword>
<sequence>MKKAITVATLLLLSGAASAQEGYSAKSLFFGEDGSVVAASTGKKPVPAASAPVLAKNEAKPKQKKSLAPRQIGASYFIRLKGEDGSTRDVLANRTFRSGDRFQLGVKVNRPSYVYVLNQDPDGNLAQIFPVAGQDNYVNAMGTVFLPARGAFEFDAKPGAEQLLVFLSPTPMNGGVNELVGRTQPDLDAGLVAGATCNGGAERMASAPATLDGPAFASKAITFKEDSGATCGAARPAYASKAVVFSDDPEPGQGGQVASYVVKKPGAKSDKNLFLKIKLAHE</sequence>
<gene>
    <name evidence="3" type="ORF">LPB04_08765</name>
</gene>
<keyword evidence="4" id="KW-1185">Reference proteome</keyword>
<dbReference type="AlphaFoldDB" id="A0A7L9U8H4"/>
<protein>
    <submittedName>
        <fullName evidence="3">DUF4384 domain-containing protein</fullName>
    </submittedName>
</protein>
<dbReference type="Proteomes" id="UP000593875">
    <property type="component" value="Chromosome"/>
</dbReference>
<accession>A0A7L9U8H4</accession>
<dbReference type="Pfam" id="PF14326">
    <property type="entry name" value="DUF4384"/>
    <property type="match status" value="1"/>
</dbReference>
<feature type="domain" description="DUF4384" evidence="2">
    <location>
        <begin position="95"/>
        <end position="171"/>
    </location>
</feature>
<reference evidence="3 4" key="1">
    <citation type="submission" date="2020-10" db="EMBL/GenBank/DDBJ databases">
        <title>Genome sequencing of Massilia sp. LPB0304.</title>
        <authorList>
            <person name="Kim J."/>
        </authorList>
    </citation>
    <scope>NUCLEOTIDE SEQUENCE [LARGE SCALE GENOMIC DNA]</scope>
    <source>
        <strain evidence="3 4">LPB0304</strain>
    </source>
</reference>
<name>A0A7L9U8H4_9BURK</name>